<comment type="caution">
    <text evidence="2">The sequence shown here is derived from an EMBL/GenBank/DDBJ whole genome shotgun (WGS) entry which is preliminary data.</text>
</comment>
<dbReference type="AlphaFoldDB" id="A0A833YQJ6"/>
<dbReference type="Proteomes" id="UP000664940">
    <property type="component" value="Unassembled WGS sequence"/>
</dbReference>
<organism evidence="2 3">
    <name type="scientific">Phyllostomus discolor</name>
    <name type="common">pale spear-nosed bat</name>
    <dbReference type="NCBI Taxonomy" id="89673"/>
    <lineage>
        <taxon>Eukaryota</taxon>
        <taxon>Metazoa</taxon>
        <taxon>Chordata</taxon>
        <taxon>Craniata</taxon>
        <taxon>Vertebrata</taxon>
        <taxon>Euteleostomi</taxon>
        <taxon>Mammalia</taxon>
        <taxon>Eutheria</taxon>
        <taxon>Laurasiatheria</taxon>
        <taxon>Chiroptera</taxon>
        <taxon>Yangochiroptera</taxon>
        <taxon>Phyllostomidae</taxon>
        <taxon>Phyllostominae</taxon>
        <taxon>Phyllostomus</taxon>
    </lineage>
</organism>
<accession>A0A833YQJ6</accession>
<feature type="region of interest" description="Disordered" evidence="1">
    <location>
        <begin position="1"/>
        <end position="62"/>
    </location>
</feature>
<reference evidence="2 3" key="1">
    <citation type="journal article" date="2020" name="Nature">
        <title>Six reference-quality genomes reveal evolution of bat adaptations.</title>
        <authorList>
            <person name="Jebb D."/>
            <person name="Huang Z."/>
            <person name="Pippel M."/>
            <person name="Hughes G.M."/>
            <person name="Lavrichenko K."/>
            <person name="Devanna P."/>
            <person name="Winkler S."/>
            <person name="Jermiin L.S."/>
            <person name="Skirmuntt E.C."/>
            <person name="Katzourakis A."/>
            <person name="Burkitt-Gray L."/>
            <person name="Ray D.A."/>
            <person name="Sullivan K.A.M."/>
            <person name="Roscito J.G."/>
            <person name="Kirilenko B.M."/>
            <person name="Davalos L.M."/>
            <person name="Corthals A.P."/>
            <person name="Power M.L."/>
            <person name="Jones G."/>
            <person name="Ransome R.D."/>
            <person name="Dechmann D.K.N."/>
            <person name="Locatelli A.G."/>
            <person name="Puechmaille S.J."/>
            <person name="Fedrigo O."/>
            <person name="Jarvis E.D."/>
            <person name="Hiller M."/>
            <person name="Vernes S.C."/>
            <person name="Myers E.W."/>
            <person name="Teeling E.C."/>
        </authorList>
    </citation>
    <scope>NUCLEOTIDE SEQUENCE [LARGE SCALE GENOMIC DNA]</scope>
    <source>
        <strain evidence="2">Bat1K_MPI-CBG_1</strain>
    </source>
</reference>
<evidence type="ECO:0000313" key="2">
    <source>
        <dbReference type="EMBL" id="KAF6078308.1"/>
    </source>
</evidence>
<name>A0A833YQJ6_9CHIR</name>
<sequence length="170" mass="17999">MRDVKRSTANRRGAGTGGSRPSPERLQSGGRRRSTVSDHSDSDRETLPEAENLPQTHCTRTAGRATRGAIRFGRGGWGLAVLLLPALQRPAAAPASLGPLLAPLLPHVRPGVPVRRHLCPSGMRCAASSLGERMSLRMSPCPVRPWGGPTLPFLGQVSIGLLPQPGARPC</sequence>
<dbReference type="EMBL" id="JABVXQ010000014">
    <property type="protein sequence ID" value="KAF6078308.1"/>
    <property type="molecule type" value="Genomic_DNA"/>
</dbReference>
<gene>
    <name evidence="2" type="ORF">HJG60_009158</name>
</gene>
<evidence type="ECO:0000256" key="1">
    <source>
        <dbReference type="SAM" id="MobiDB-lite"/>
    </source>
</evidence>
<evidence type="ECO:0000313" key="3">
    <source>
        <dbReference type="Proteomes" id="UP000664940"/>
    </source>
</evidence>
<proteinExistence type="predicted"/>
<feature type="compositionally biased region" description="Basic and acidic residues" evidence="1">
    <location>
        <begin position="35"/>
        <end position="47"/>
    </location>
</feature>
<protein>
    <submittedName>
        <fullName evidence="2">Uncharacterized protein</fullName>
    </submittedName>
</protein>